<evidence type="ECO:0000256" key="1">
    <source>
        <dbReference type="SAM" id="Coils"/>
    </source>
</evidence>
<keyword evidence="3" id="KW-1185">Reference proteome</keyword>
<feature type="coiled-coil region" evidence="1">
    <location>
        <begin position="13"/>
        <end position="47"/>
    </location>
</feature>
<gene>
    <name evidence="2" type="ORF">O4G74_00745</name>
</gene>
<dbReference type="RefSeq" id="WP_269400767.1">
    <property type="nucleotide sequence ID" value="NZ_JAPWGW010000001.1"/>
</dbReference>
<dbReference type="Proteomes" id="UP001083770">
    <property type="component" value="Unassembled WGS sequence"/>
</dbReference>
<evidence type="ECO:0000313" key="2">
    <source>
        <dbReference type="EMBL" id="MCZ4296575.1"/>
    </source>
</evidence>
<proteinExistence type="predicted"/>
<sequence>MKNEITYDRPNTVSGLVAKHKELQALREKYKAEIKKLTVDIDHLDAAIRLFDPNADTYAIKEYVTKHRAEKGSVKRFVLNTLREASEPMTSRQITEAWVKDRGLAADEATMNAIRKRIGACIKSCVNQGLIEDQGWTTDHDANGPYKLWRVSTR</sequence>
<organism evidence="2 3">
    <name type="scientific">Henriciella marina</name>
    <dbReference type="NCBI Taxonomy" id="453851"/>
    <lineage>
        <taxon>Bacteria</taxon>
        <taxon>Pseudomonadati</taxon>
        <taxon>Pseudomonadota</taxon>
        <taxon>Alphaproteobacteria</taxon>
        <taxon>Hyphomonadales</taxon>
        <taxon>Hyphomonadaceae</taxon>
        <taxon>Henriciella</taxon>
    </lineage>
</organism>
<accession>A0ABT4LQD2</accession>
<reference evidence="2" key="1">
    <citation type="submission" date="2022-12" db="EMBL/GenBank/DDBJ databases">
        <title>Bacterial isolates from different developmental stages of Nematostella vectensis.</title>
        <authorList>
            <person name="Fraune S."/>
        </authorList>
    </citation>
    <scope>NUCLEOTIDE SEQUENCE</scope>
    <source>
        <strain evidence="2">G21632-S1</strain>
    </source>
</reference>
<keyword evidence="1" id="KW-0175">Coiled coil</keyword>
<evidence type="ECO:0000313" key="3">
    <source>
        <dbReference type="Proteomes" id="UP001083770"/>
    </source>
</evidence>
<comment type="caution">
    <text evidence="2">The sequence shown here is derived from an EMBL/GenBank/DDBJ whole genome shotgun (WGS) entry which is preliminary data.</text>
</comment>
<name>A0ABT4LQD2_9PROT</name>
<dbReference type="EMBL" id="JAPWGW010000001">
    <property type="protein sequence ID" value="MCZ4296575.1"/>
    <property type="molecule type" value="Genomic_DNA"/>
</dbReference>
<protein>
    <recommendedName>
        <fullName evidence="4">DUF3489 domain-containing protein</fullName>
    </recommendedName>
</protein>
<evidence type="ECO:0008006" key="4">
    <source>
        <dbReference type="Google" id="ProtNLM"/>
    </source>
</evidence>